<name>A0A9P1E9Q1_CUSEU</name>
<evidence type="ECO:0000313" key="2">
    <source>
        <dbReference type="Proteomes" id="UP001152484"/>
    </source>
</evidence>
<keyword evidence="2" id="KW-1185">Reference proteome</keyword>
<evidence type="ECO:0000313" key="1">
    <source>
        <dbReference type="EMBL" id="CAH9090791.1"/>
    </source>
</evidence>
<dbReference type="OrthoDB" id="1305272at2759"/>
<comment type="caution">
    <text evidence="1">The sequence shown here is derived from an EMBL/GenBank/DDBJ whole genome shotgun (WGS) entry which is preliminary data.</text>
</comment>
<sequence>MLKTVIQAVSTYAMNVFLFPKELCAEIERIMNGTAYWWHGNDMTGRGIRWKSWQSLCKPKEKGGLGFRPLRYFNLAMLGKQAWRLITNPDSFVGDVMTKGLRRRIGNGHRVSVWREKWLPGDGDDKIITPPPAGIADMNVAALMTEDDRTWNFDRINNLFSVEERNVILLIPVSRKKTSDGFLWQGDPRGIYTVKSGYRMIRGECIIICGSWSMGVIPCISI</sequence>
<dbReference type="AlphaFoldDB" id="A0A9P1E9Q1"/>
<dbReference type="PANTHER" id="PTHR33116">
    <property type="entry name" value="REVERSE TRANSCRIPTASE ZINC-BINDING DOMAIN-CONTAINING PROTEIN-RELATED-RELATED"/>
    <property type="match status" value="1"/>
</dbReference>
<reference evidence="1" key="1">
    <citation type="submission" date="2022-07" db="EMBL/GenBank/DDBJ databases">
        <authorList>
            <person name="Macas J."/>
            <person name="Novak P."/>
            <person name="Neumann P."/>
        </authorList>
    </citation>
    <scope>NUCLEOTIDE SEQUENCE</scope>
</reference>
<gene>
    <name evidence="1" type="ORF">CEURO_LOCUS11344</name>
</gene>
<dbReference type="Proteomes" id="UP001152484">
    <property type="component" value="Unassembled WGS sequence"/>
</dbReference>
<organism evidence="1 2">
    <name type="scientific">Cuscuta europaea</name>
    <name type="common">European dodder</name>
    <dbReference type="NCBI Taxonomy" id="41803"/>
    <lineage>
        <taxon>Eukaryota</taxon>
        <taxon>Viridiplantae</taxon>
        <taxon>Streptophyta</taxon>
        <taxon>Embryophyta</taxon>
        <taxon>Tracheophyta</taxon>
        <taxon>Spermatophyta</taxon>
        <taxon>Magnoliopsida</taxon>
        <taxon>eudicotyledons</taxon>
        <taxon>Gunneridae</taxon>
        <taxon>Pentapetalae</taxon>
        <taxon>asterids</taxon>
        <taxon>lamiids</taxon>
        <taxon>Solanales</taxon>
        <taxon>Convolvulaceae</taxon>
        <taxon>Cuscuteae</taxon>
        <taxon>Cuscuta</taxon>
        <taxon>Cuscuta subgen. Cuscuta</taxon>
    </lineage>
</organism>
<proteinExistence type="predicted"/>
<protein>
    <submittedName>
        <fullName evidence="1">Uncharacterized protein</fullName>
    </submittedName>
</protein>
<dbReference type="EMBL" id="CAMAPE010000025">
    <property type="protein sequence ID" value="CAH9090791.1"/>
    <property type="molecule type" value="Genomic_DNA"/>
</dbReference>
<accession>A0A9P1E9Q1</accession>
<dbReference type="PANTHER" id="PTHR33116:SF86">
    <property type="entry name" value="REVERSE TRANSCRIPTASE DOMAIN-CONTAINING PROTEIN"/>
    <property type="match status" value="1"/>
</dbReference>